<name>A0A2P5HJW4_DIAHE</name>
<evidence type="ECO:0000313" key="3">
    <source>
        <dbReference type="EMBL" id="POS70539.1"/>
    </source>
</evidence>
<dbReference type="EMBL" id="MAVT02001591">
    <property type="protein sequence ID" value="POS70539.1"/>
    <property type="molecule type" value="Genomic_DNA"/>
</dbReference>
<proteinExistence type="predicted"/>
<accession>A0A2P5HJW4</accession>
<dbReference type="OrthoDB" id="3634414at2759"/>
<feature type="signal peptide" evidence="2">
    <location>
        <begin position="1"/>
        <end position="21"/>
    </location>
</feature>
<protein>
    <submittedName>
        <fullName evidence="3">Uncharacterized protein</fullName>
    </submittedName>
</protein>
<organism evidence="3 4">
    <name type="scientific">Diaporthe helianthi</name>
    <dbReference type="NCBI Taxonomy" id="158607"/>
    <lineage>
        <taxon>Eukaryota</taxon>
        <taxon>Fungi</taxon>
        <taxon>Dikarya</taxon>
        <taxon>Ascomycota</taxon>
        <taxon>Pezizomycotina</taxon>
        <taxon>Sordariomycetes</taxon>
        <taxon>Sordariomycetidae</taxon>
        <taxon>Diaporthales</taxon>
        <taxon>Diaporthaceae</taxon>
        <taxon>Diaporthe</taxon>
    </lineage>
</organism>
<feature type="region of interest" description="Disordered" evidence="1">
    <location>
        <begin position="129"/>
        <end position="191"/>
    </location>
</feature>
<comment type="caution">
    <text evidence="3">The sequence shown here is derived from an EMBL/GenBank/DDBJ whole genome shotgun (WGS) entry which is preliminary data.</text>
</comment>
<keyword evidence="2" id="KW-0732">Signal</keyword>
<dbReference type="AlphaFoldDB" id="A0A2P5HJW4"/>
<evidence type="ECO:0000256" key="2">
    <source>
        <dbReference type="SAM" id="SignalP"/>
    </source>
</evidence>
<sequence length="191" mass="20136">MSPCHKVIAFVSVAFATHIAAQDPFTFCKDDTCARCDAVIIPALTAFQSDISAFLDVPQQDASGPCYLIFKSPANAEEQACGKIQKSFQKATCGTITVEDTFMVQFCCGREDCAAAGIIGIARFEDKNSSLEDSDSGSVVQPASSGGARSLRLAVNGTEIKPAYVGPPKTADSGRRKAPSPRADGICDGNW</sequence>
<dbReference type="Proteomes" id="UP000094444">
    <property type="component" value="Unassembled WGS sequence"/>
</dbReference>
<keyword evidence="4" id="KW-1185">Reference proteome</keyword>
<reference evidence="3" key="1">
    <citation type="submission" date="2017-09" db="EMBL/GenBank/DDBJ databases">
        <title>Polyketide synthases of a Diaporthe helianthi virulent isolate.</title>
        <authorList>
            <person name="Baroncelli R."/>
        </authorList>
    </citation>
    <scope>NUCLEOTIDE SEQUENCE [LARGE SCALE GENOMIC DNA]</scope>
    <source>
        <strain evidence="3">7/96</strain>
    </source>
</reference>
<gene>
    <name evidence="3" type="ORF">DHEL01_v211064</name>
</gene>
<evidence type="ECO:0000313" key="4">
    <source>
        <dbReference type="Proteomes" id="UP000094444"/>
    </source>
</evidence>
<feature type="chain" id="PRO_5015171611" evidence="2">
    <location>
        <begin position="22"/>
        <end position="191"/>
    </location>
</feature>
<evidence type="ECO:0000256" key="1">
    <source>
        <dbReference type="SAM" id="MobiDB-lite"/>
    </source>
</evidence>
<dbReference type="InParanoid" id="A0A2P5HJW4"/>